<evidence type="ECO:0000259" key="9">
    <source>
        <dbReference type="PROSITE" id="PS50525"/>
    </source>
</evidence>
<dbReference type="GO" id="GO:0006351">
    <property type="term" value="P:DNA-templated transcription"/>
    <property type="evidence" value="ECO:0007669"/>
    <property type="project" value="InterPro"/>
</dbReference>
<evidence type="ECO:0000256" key="4">
    <source>
        <dbReference type="ARBA" id="ARBA00030285"/>
    </source>
</evidence>
<keyword evidence="10" id="KW-0548">Nucleotidyltransferase</keyword>
<feature type="coiled-coil region" evidence="7">
    <location>
        <begin position="1034"/>
        <end position="1071"/>
    </location>
</feature>
<dbReference type="GeneID" id="29122454"/>
<dbReference type="EC" id="2.7.7.48" evidence="1"/>
<evidence type="ECO:0000256" key="8">
    <source>
        <dbReference type="SAM" id="MobiDB-lite"/>
    </source>
</evidence>
<evidence type="ECO:0000313" key="10">
    <source>
        <dbReference type="EMBL" id="AJG39249.1"/>
    </source>
</evidence>
<dbReference type="Pfam" id="PF21561">
    <property type="entry name" value="L_thumb_ring_vir"/>
    <property type="match status" value="1"/>
</dbReference>
<evidence type="ECO:0000256" key="5">
    <source>
        <dbReference type="ARBA" id="ARBA00030436"/>
    </source>
</evidence>
<dbReference type="InterPro" id="IPR048547">
    <property type="entry name" value="L_thumb_ring_bunyavir"/>
</dbReference>
<name>A0A0B5KF88_9VIRU</name>
<sequence>MFGPGKKCIPMESIEQQKPTCHLLWEPNVQISMGQTNAKKIENFLHYVDLAANSPDIRLEQRSFLNMLVDNCYLGESFNAYMGEFGDKPNQDIEDKMRAMSQPLLQKKILEEGKTVFNNRYCIDIDETGEIALTLHDKKTRSYLKKRTEGNKNIASIQELEEAVRNNDWRLLCSQLVCKFVRFTTKSGNDSSYKRVYPNQTFGLSNDARSREFLAWAGVGKSKHQVEKIDDTFDRETNKVKVLDWGDETIIESCNEQIKTNYRYVTNEYSRLFKQSPLVQYMSKIEEADPFLSKLIETACNTVAYSYLNDISDLLRGALAVSETSSSKTIRILCSASNSTYLFLYPNKSIKNAGSDLCFQTATMTTQDNDRNYRMGCEWFSVKLNNGYQLNFSKPMRLEKDKIKRLQECPFQFLITVCEFGIDLKSKKFKDVDYYQKIKESMKKDKASIDLLRSQGKIVSALPGKLMEYVDSPHEDMEQLQEIIGFSFHCAVSVTKSFMTLTEPARYIITGCSALISDVRGYIATKFEPTTKTAFSVYVLNKLKTGAMVSYKSLQNTTKEDIVIVEGFLQKTGIKDERTIDTLWFTGKVSYMSKLKEIFLPFYLNSKGLHNPVHNLLQLSKVPIELELEAKQEELYSQPFLVRKKNDSYTPENEKFSLDLKMMVGGAATYLREHRLGARSRNFRERLEKGSGFKEPITTIETMTSSKSCVSVNEDEEYYKNIKGKIPSKASKKTIRYLMKRADPSGKFKDVDLSNLVKSKLLDTAKLEEINRLGFSIVKNNYNTISNIITNYKDYTTNKVFDELYKVIKKMYNLSGTPDEILAGLKNKEELDIGFITIMENVFLYTDTLYFTLFPKNQRTAVDREIYEGTLAAKLGLYFIERIYKEYAGDDESEAISMPGESKWMAIGRKRKTCLDFLVNHCSNQADVEAKEEIGAVELNLDDQLEYPDLLKRDGEWSEVLGRKSRSSSISSQHSDRGSPKSSKTQSKKGSSTGSKKGKKKKVTKEAENTLKESQSLNATKNTFDVLRNLIWSEDVEQEEMESVEKERQEKERKKEKVREEMEALKNEARTKPMILKVMNHKILSHGILEINADMSKFSAKDNLYKFMIFVILDPNLYKNEKYFILKFFCIYLRKRLIIPDQVFGTILDQTTSNDQCVFKKMTNNFETNHIQVSHNWLQGNLNYISSCWHSMVMDVFKRVFTSAMKHLNTTVLVEPLVHSDDNSTSIAFISYNKDVNTVSLGAFAMDSIRRTLAKGSLILNTKKTNVSTFHKEFVSLHDVNSEPVSIYGRFLYPVVGDCSYLGPYEDLSARLSTIQVALKHGCPPGVAHLGVALGVQMTYRTYSMLPGQMHDPLPALDLQGESRFNIPVELGGYPDLDLWLFGSLGIEAHDLKKLAQIAEFYDLGGYKISLGWHSFIEDLTEHNSQSIHRPYINGRIQYVKQSLWMDFYIMYMKNYAVGKDIQPDCDTGLSHDMKQRSVLTMSMFTTESSIKKLESYNDHKSINRSGKSEELFCLLLELKHLLVTKAETAREYIIQILNRYYSARFLESLSIQNSTQLFLECILYSNKPRVSSKFMDAFSLEENINEDLKTGISGRYTIREALQQFKTKIDEVSPGLEITFLDFTNVLKHKILTSSVVQTHMNAYMCKLVTGYRTNESKQLVRAPNYNTVKPFNNTAAVILRSHALNTTNPLDFKRPVIEEVLKIDLENLDLYMQKTGLKNRHTTIINQLHAQIEMKSNDKHIYRKLVNETSKMYQTMYQYISQLNYSSKIFLLFTHRGRITPASFLSLLMTKCESADIRYHFTFSKDVHIEKTKGNITAGVTDNTGIMREMLSSVAHFLNDHIEETCRWDLFDTMMENWQYRGHVCKELLEKAMDNDEIRKDFMSIAYHLDKLQPADITAFFTSSKNKSIRWNSAQPIRHGYINNGPYSVTIQQSGVLVTFEKTVRTETSGTSWRPDKVIIHKPKGVNVQNIEAIVKDCVNTATIKLNGHSWEHDNLLKPRNNMLLVWDRYYENDKRFSIVEPRDYDVMKSKTYSKPNYKVGLICEVIELDKPLSFSDISSMSDINMDGDIVHFHITNEYSQRVTRVPHGMIKSFSGKDILVGSINITELIKCEQLLKSHIYLSAHSLSTDIPNCIGCDEGANDIDITGFTNSPVQVPAIVEASDDFSPSVVWNVDPYAGMAVKSFRSALMQVIQASKENITKLLKNKNAFDISETRLNKLSFLCYLGSLLGCPLPGFIHLRKIVHNYCKLNTTDNIYHESLGVPEYYTNPEIFADLSRETFNMALLRSEIVVNSISSLRFDDDHFEEITQPSLSWIKHELTERCMGSVQSDWD</sequence>
<dbReference type="RefSeq" id="YP_009300681.1">
    <property type="nucleotide sequence ID" value="NC_031221.1"/>
</dbReference>
<organism evidence="10 11">
    <name type="scientific">Shuangao Insect Virus 1</name>
    <dbReference type="NCBI Taxonomy" id="1608075"/>
    <lineage>
        <taxon>Viruses</taxon>
        <taxon>Riboviria</taxon>
        <taxon>Orthornavirae</taxon>
        <taxon>Negarnaviricota</taxon>
        <taxon>Polyploviricotina</taxon>
        <taxon>Bunyaviricetes</taxon>
        <taxon>Elliovirales</taxon>
        <taxon>Peribunyaviridae</taxon>
        <taxon>Shangavirus</taxon>
        <taxon>Shangavirus shuangaoense</taxon>
    </lineage>
</organism>
<feature type="compositionally biased region" description="Low complexity" evidence="8">
    <location>
        <begin position="980"/>
        <end position="995"/>
    </location>
</feature>
<dbReference type="InterPro" id="IPR007099">
    <property type="entry name" value="RNA-dir_pol_NSvirus"/>
</dbReference>
<dbReference type="GO" id="GO:0039694">
    <property type="term" value="P:viral RNA genome replication"/>
    <property type="evidence" value="ECO:0007669"/>
    <property type="project" value="InterPro"/>
</dbReference>
<evidence type="ECO:0000256" key="2">
    <source>
        <dbReference type="ARBA" id="ARBA00018602"/>
    </source>
</evidence>
<accession>A0A0B5KF88</accession>
<protein>
    <recommendedName>
        <fullName evidence="2">RNA-directed RNA polymerase L</fullName>
        <ecNumber evidence="1">2.7.7.48</ecNumber>
    </recommendedName>
    <alternativeName>
        <fullName evidence="4">Large structural protein</fullName>
    </alternativeName>
    <alternativeName>
        <fullName evidence="6">Replicase</fullName>
    </alternativeName>
    <alternativeName>
        <fullName evidence="5">Transcriptase</fullName>
    </alternativeName>
</protein>
<evidence type="ECO:0000313" key="11">
    <source>
        <dbReference type="Proteomes" id="UP000201782"/>
    </source>
</evidence>
<dbReference type="PROSITE" id="PS50525">
    <property type="entry name" value="RDRP_SSRNA_NEG_SEG"/>
    <property type="match status" value="1"/>
</dbReference>
<evidence type="ECO:0000256" key="3">
    <source>
        <dbReference type="ARBA" id="ARBA00022679"/>
    </source>
</evidence>
<keyword evidence="7" id="KW-0175">Coiled coil</keyword>
<evidence type="ECO:0000256" key="1">
    <source>
        <dbReference type="ARBA" id="ARBA00012494"/>
    </source>
</evidence>
<keyword evidence="11" id="KW-1185">Reference proteome</keyword>
<proteinExistence type="predicted"/>
<dbReference type="InterPro" id="IPR007322">
    <property type="entry name" value="RNA_pol_bunyavir"/>
</dbReference>
<keyword evidence="10" id="KW-0696">RNA-directed RNA polymerase</keyword>
<keyword evidence="3" id="KW-0808">Transferase</keyword>
<feature type="region of interest" description="Disordered" evidence="8">
    <location>
        <begin position="962"/>
        <end position="1014"/>
    </location>
</feature>
<dbReference type="EMBL" id="KM817679">
    <property type="protein sequence ID" value="AJG39249.1"/>
    <property type="molecule type" value="Viral_cRNA"/>
</dbReference>
<dbReference type="Proteomes" id="UP000201782">
    <property type="component" value="Genome"/>
</dbReference>
<reference evidence="10 11" key="1">
    <citation type="journal article" date="2015" name="Elife">
        <title>Unprecedented genomic diversity of RNA viruses in arthropods reveals the ancestry of negative-sense RNA viruses.</title>
        <authorList>
            <person name="Li C.X."/>
            <person name="Shi M."/>
            <person name="Tian J.H."/>
            <person name="Lin X.D."/>
            <person name="Kang Y.J."/>
            <person name="Chen L.J."/>
            <person name="Qin X.C."/>
            <person name="Xu J."/>
            <person name="Holmes E.C."/>
            <person name="Zhang Y.Z."/>
        </authorList>
    </citation>
    <scope>NUCLEOTIDE SEQUENCE [LARGE SCALE GENOMIC DNA]</scope>
    <source>
        <strain evidence="10 11">QSA02</strain>
    </source>
</reference>
<feature type="domain" description="RdRp catalytic" evidence="9">
    <location>
        <begin position="1078"/>
        <end position="1266"/>
    </location>
</feature>
<evidence type="ECO:0000256" key="6">
    <source>
        <dbReference type="ARBA" id="ARBA00031012"/>
    </source>
</evidence>
<dbReference type="Pfam" id="PF04196">
    <property type="entry name" value="Bunya_RdRp"/>
    <property type="match status" value="2"/>
</dbReference>
<gene>
    <name evidence="10" type="primary">L</name>
</gene>
<evidence type="ECO:0000256" key="7">
    <source>
        <dbReference type="SAM" id="Coils"/>
    </source>
</evidence>
<dbReference type="GO" id="GO:0003968">
    <property type="term" value="F:RNA-directed RNA polymerase activity"/>
    <property type="evidence" value="ECO:0007669"/>
    <property type="project" value="UniProtKB-KW"/>
</dbReference>
<dbReference type="KEGG" id="vg:29122454"/>